<evidence type="ECO:0000259" key="3">
    <source>
        <dbReference type="Pfam" id="PF23387"/>
    </source>
</evidence>
<dbReference type="Proteomes" id="UP000299102">
    <property type="component" value="Unassembled WGS sequence"/>
</dbReference>
<evidence type="ECO:0000313" key="4">
    <source>
        <dbReference type="EMBL" id="GBP70248.1"/>
    </source>
</evidence>
<dbReference type="InterPro" id="IPR039857">
    <property type="entry name" value="Ift122/121"/>
</dbReference>
<dbReference type="GO" id="GO:1905515">
    <property type="term" value="P:non-motile cilium assembly"/>
    <property type="evidence" value="ECO:0007669"/>
    <property type="project" value="TreeGrafter"/>
</dbReference>
<protein>
    <submittedName>
        <fullName evidence="4">WD repeat-containing protein 35</fullName>
    </submittedName>
</protein>
<keyword evidence="5" id="KW-1185">Reference proteome</keyword>
<dbReference type="AlphaFoldDB" id="A0A4C1Y2X9"/>
<dbReference type="GO" id="GO:0030991">
    <property type="term" value="C:intraciliary transport particle A"/>
    <property type="evidence" value="ECO:0007669"/>
    <property type="project" value="TreeGrafter"/>
</dbReference>
<dbReference type="GO" id="GO:0035721">
    <property type="term" value="P:intraciliary retrograde transport"/>
    <property type="evidence" value="ECO:0007669"/>
    <property type="project" value="TreeGrafter"/>
</dbReference>
<dbReference type="PANTHER" id="PTHR12764">
    <property type="entry name" value="WD REPEAT DOMAIN-RELATED"/>
    <property type="match status" value="1"/>
</dbReference>
<gene>
    <name evidence="4" type="primary">Wdr35</name>
    <name evidence="4" type="ORF">EVAR_51357_1</name>
</gene>
<evidence type="ECO:0000256" key="1">
    <source>
        <dbReference type="ARBA" id="ARBA00022574"/>
    </source>
</evidence>
<keyword evidence="1" id="KW-0853">WD repeat</keyword>
<dbReference type="PANTHER" id="PTHR12764:SF5">
    <property type="entry name" value="LD29485P"/>
    <property type="match status" value="1"/>
</dbReference>
<proteinExistence type="predicted"/>
<dbReference type="InterPro" id="IPR056157">
    <property type="entry name" value="TPR_IFT80_172_dom"/>
</dbReference>
<dbReference type="EMBL" id="BGZK01001068">
    <property type="protein sequence ID" value="GBP70248.1"/>
    <property type="molecule type" value="Genomic_DNA"/>
</dbReference>
<dbReference type="Pfam" id="PF23387">
    <property type="entry name" value="TPR_IFT80_172"/>
    <property type="match status" value="1"/>
</dbReference>
<dbReference type="Gene3D" id="1.25.40.470">
    <property type="match status" value="1"/>
</dbReference>
<dbReference type="InterPro" id="IPR057361">
    <property type="entry name" value="TPR_WDR35"/>
</dbReference>
<organism evidence="4 5">
    <name type="scientific">Eumeta variegata</name>
    <name type="common">Bagworm moth</name>
    <name type="synonym">Eumeta japonica</name>
    <dbReference type="NCBI Taxonomy" id="151549"/>
    <lineage>
        <taxon>Eukaryota</taxon>
        <taxon>Metazoa</taxon>
        <taxon>Ecdysozoa</taxon>
        <taxon>Arthropoda</taxon>
        <taxon>Hexapoda</taxon>
        <taxon>Insecta</taxon>
        <taxon>Pterygota</taxon>
        <taxon>Neoptera</taxon>
        <taxon>Endopterygota</taxon>
        <taxon>Lepidoptera</taxon>
        <taxon>Glossata</taxon>
        <taxon>Ditrysia</taxon>
        <taxon>Tineoidea</taxon>
        <taxon>Psychidae</taxon>
        <taxon>Oiketicinae</taxon>
        <taxon>Eumeta</taxon>
    </lineage>
</organism>
<dbReference type="OrthoDB" id="10260567at2759"/>
<name>A0A4C1Y2X9_EUMVA</name>
<evidence type="ECO:0000313" key="5">
    <source>
        <dbReference type="Proteomes" id="UP000299102"/>
    </source>
</evidence>
<dbReference type="STRING" id="151549.A0A4C1Y2X9"/>
<keyword evidence="2" id="KW-0677">Repeat</keyword>
<comment type="caution">
    <text evidence="4">The sequence shown here is derived from an EMBL/GenBank/DDBJ whole genome shotgun (WGS) entry which is preliminary data.</text>
</comment>
<dbReference type="GO" id="GO:0061512">
    <property type="term" value="P:protein localization to cilium"/>
    <property type="evidence" value="ECO:0007669"/>
    <property type="project" value="TreeGrafter"/>
</dbReference>
<evidence type="ECO:0000256" key="2">
    <source>
        <dbReference type="ARBA" id="ARBA00022737"/>
    </source>
</evidence>
<dbReference type="GO" id="GO:0097730">
    <property type="term" value="C:non-motile cilium"/>
    <property type="evidence" value="ECO:0007669"/>
    <property type="project" value="TreeGrafter"/>
</dbReference>
<dbReference type="Pfam" id="PF25170">
    <property type="entry name" value="TPR_WDR35"/>
    <property type="match status" value="1"/>
</dbReference>
<reference evidence="4 5" key="1">
    <citation type="journal article" date="2019" name="Commun. Biol.">
        <title>The bagworm genome reveals a unique fibroin gene that provides high tensile strength.</title>
        <authorList>
            <person name="Kono N."/>
            <person name="Nakamura H."/>
            <person name="Ohtoshi R."/>
            <person name="Tomita M."/>
            <person name="Numata K."/>
            <person name="Arakawa K."/>
        </authorList>
    </citation>
    <scope>NUCLEOTIDE SEQUENCE [LARGE SCALE GENOMIC DNA]</scope>
</reference>
<accession>A0A4C1Y2X9</accession>
<sequence>MISFAIHSPHTAIPYVLSWLLIAEASLKNFESKGALEMAEAAFVRRNDYSGIRFVAHLNALHSNALKKAEILAYFKDFDEAEKMYLNEDRRDLAIALRKRMGHWFRVVELLKMSPNTTETQTKEAYSNIGDYYIDRQKWSNAIEYYTLANNTEGLKKCYMALEDIEPLAKLNTSSPRKGRENTAKIQPDKEIDRNQEPSIDYIILLKENGKMLQAAAVAFQLATLEASKKASPLRIKKLYVLAGLLYSQNSVGKKWQVSSSSAYFPYTRRTTLENKSVRGLALATPLVQVSGRASRDRLMHPVALLSTPSDCYLSRITSRSVFLLSHERMSGVLFVTAG</sequence>
<feature type="domain" description="IFT80/172/WDR35 TPR" evidence="3">
    <location>
        <begin position="34"/>
        <end position="111"/>
    </location>
</feature>